<feature type="transmembrane region" description="Helical" evidence="7">
    <location>
        <begin position="357"/>
        <end position="378"/>
    </location>
</feature>
<evidence type="ECO:0000313" key="9">
    <source>
        <dbReference type="Proteomes" id="UP000009168"/>
    </source>
</evidence>
<dbReference type="GO" id="GO:0016020">
    <property type="term" value="C:membrane"/>
    <property type="evidence" value="ECO:0007669"/>
    <property type="project" value="UniProtKB-SubCell"/>
</dbReference>
<dbReference type="GeneID" id="7839932"/>
<dbReference type="PANTHER" id="PTHR23506">
    <property type="entry name" value="GH10249P"/>
    <property type="match status" value="1"/>
</dbReference>
<dbReference type="HOGENOM" id="CLU_033965_0_0_1"/>
<dbReference type="KEGG" id="tet:TTHERM_00467350"/>
<feature type="region of interest" description="Disordered" evidence="6">
    <location>
        <begin position="501"/>
        <end position="607"/>
    </location>
</feature>
<evidence type="ECO:0000256" key="3">
    <source>
        <dbReference type="ARBA" id="ARBA00022692"/>
    </source>
</evidence>
<evidence type="ECO:0000256" key="1">
    <source>
        <dbReference type="ARBA" id="ARBA00004141"/>
    </source>
</evidence>
<feature type="transmembrane region" description="Helical" evidence="7">
    <location>
        <begin position="288"/>
        <end position="304"/>
    </location>
</feature>
<dbReference type="OMA" id="YGFPICS"/>
<dbReference type="GO" id="GO:0022857">
    <property type="term" value="F:transmembrane transporter activity"/>
    <property type="evidence" value="ECO:0007669"/>
    <property type="project" value="InterPro"/>
</dbReference>
<dbReference type="RefSeq" id="XP_001025031.1">
    <property type="nucleotide sequence ID" value="XM_001025031.3"/>
</dbReference>
<evidence type="ECO:0000256" key="2">
    <source>
        <dbReference type="ARBA" id="ARBA00022448"/>
    </source>
</evidence>
<dbReference type="InterPro" id="IPR050930">
    <property type="entry name" value="MFS_Vesicular_Transporter"/>
</dbReference>
<evidence type="ECO:0000256" key="5">
    <source>
        <dbReference type="ARBA" id="ARBA00023136"/>
    </source>
</evidence>
<dbReference type="STRING" id="312017.I7M428"/>
<feature type="transmembrane region" description="Helical" evidence="7">
    <location>
        <begin position="108"/>
        <end position="129"/>
    </location>
</feature>
<proteinExistence type="predicted"/>
<dbReference type="InterPro" id="IPR011701">
    <property type="entry name" value="MFS"/>
</dbReference>
<keyword evidence="9" id="KW-1185">Reference proteome</keyword>
<evidence type="ECO:0000256" key="4">
    <source>
        <dbReference type="ARBA" id="ARBA00022989"/>
    </source>
</evidence>
<evidence type="ECO:0000256" key="6">
    <source>
        <dbReference type="SAM" id="MobiDB-lite"/>
    </source>
</evidence>
<feature type="transmembrane region" description="Helical" evidence="7">
    <location>
        <begin position="399"/>
        <end position="426"/>
    </location>
</feature>
<dbReference type="Gene3D" id="1.20.1250.20">
    <property type="entry name" value="MFS general substrate transporter like domains"/>
    <property type="match status" value="2"/>
</dbReference>
<accession>I7M428</accession>
<keyword evidence="4 7" id="KW-1133">Transmembrane helix</keyword>
<dbReference type="Proteomes" id="UP000009168">
    <property type="component" value="Unassembled WGS sequence"/>
</dbReference>
<evidence type="ECO:0000313" key="8">
    <source>
        <dbReference type="EMBL" id="EAS04786.1"/>
    </source>
</evidence>
<dbReference type="PANTHER" id="PTHR23506:SF26">
    <property type="entry name" value="MFS-TYPE TRANSPORTER SLC18B1"/>
    <property type="match status" value="1"/>
</dbReference>
<comment type="subcellular location">
    <subcellularLocation>
        <location evidence="1">Membrane</location>
        <topology evidence="1">Multi-pass membrane protein</topology>
    </subcellularLocation>
</comment>
<protein>
    <submittedName>
        <fullName evidence="8">MFS transporter</fullName>
    </submittedName>
</protein>
<evidence type="ECO:0000256" key="7">
    <source>
        <dbReference type="SAM" id="Phobius"/>
    </source>
</evidence>
<reference evidence="9" key="1">
    <citation type="journal article" date="2006" name="PLoS Biol.">
        <title>Macronuclear genome sequence of the ciliate Tetrahymena thermophila, a model eukaryote.</title>
        <authorList>
            <person name="Eisen J.A."/>
            <person name="Coyne R.S."/>
            <person name="Wu M."/>
            <person name="Wu D."/>
            <person name="Thiagarajan M."/>
            <person name="Wortman J.R."/>
            <person name="Badger J.H."/>
            <person name="Ren Q."/>
            <person name="Amedeo P."/>
            <person name="Jones K.M."/>
            <person name="Tallon L.J."/>
            <person name="Delcher A.L."/>
            <person name="Salzberg S.L."/>
            <person name="Silva J.C."/>
            <person name="Haas B.J."/>
            <person name="Majoros W.H."/>
            <person name="Farzad M."/>
            <person name="Carlton J.M."/>
            <person name="Smith R.K. Jr."/>
            <person name="Garg J."/>
            <person name="Pearlman R.E."/>
            <person name="Karrer K.M."/>
            <person name="Sun L."/>
            <person name="Manning G."/>
            <person name="Elde N.C."/>
            <person name="Turkewitz A.P."/>
            <person name="Asai D.J."/>
            <person name="Wilkes D.E."/>
            <person name="Wang Y."/>
            <person name="Cai H."/>
            <person name="Collins K."/>
            <person name="Stewart B.A."/>
            <person name="Lee S.R."/>
            <person name="Wilamowska K."/>
            <person name="Weinberg Z."/>
            <person name="Ruzzo W.L."/>
            <person name="Wloga D."/>
            <person name="Gaertig J."/>
            <person name="Frankel J."/>
            <person name="Tsao C.-C."/>
            <person name="Gorovsky M.A."/>
            <person name="Keeling P.J."/>
            <person name="Waller R.F."/>
            <person name="Patron N.J."/>
            <person name="Cherry J.M."/>
            <person name="Stover N.A."/>
            <person name="Krieger C.J."/>
            <person name="del Toro C."/>
            <person name="Ryder H.F."/>
            <person name="Williamson S.C."/>
            <person name="Barbeau R.A."/>
            <person name="Hamilton E.P."/>
            <person name="Orias E."/>
        </authorList>
    </citation>
    <scope>NUCLEOTIDE SEQUENCE [LARGE SCALE GENOMIC DNA]</scope>
    <source>
        <strain evidence="9">SB210</strain>
    </source>
</reference>
<dbReference type="InParanoid" id="I7M428"/>
<organism evidence="8 9">
    <name type="scientific">Tetrahymena thermophila (strain SB210)</name>
    <dbReference type="NCBI Taxonomy" id="312017"/>
    <lineage>
        <taxon>Eukaryota</taxon>
        <taxon>Sar</taxon>
        <taxon>Alveolata</taxon>
        <taxon>Ciliophora</taxon>
        <taxon>Intramacronucleata</taxon>
        <taxon>Oligohymenophorea</taxon>
        <taxon>Hymenostomatida</taxon>
        <taxon>Tetrahymenina</taxon>
        <taxon>Tetrahymenidae</taxon>
        <taxon>Tetrahymena</taxon>
    </lineage>
</organism>
<dbReference type="SUPFAM" id="SSF103473">
    <property type="entry name" value="MFS general substrate transporter"/>
    <property type="match status" value="1"/>
</dbReference>
<feature type="compositionally biased region" description="Polar residues" evidence="6">
    <location>
        <begin position="507"/>
        <end position="533"/>
    </location>
</feature>
<sequence length="607" mass="66154">MAEDEKIKSQNNLKESLLSKTDTGEAKAKQYVPKTIFGADGNLIALSVMNFFLNAAVSVITPFYPGIAADKGVNQTLIGLIFALNPIGSFSVSLSIGQMMGFLGKKNLMFYGLLIQVLTIVTFGVVYYIDNQGAFIAVSMIARFFQGASRSCYGAATFGYVPQLWPDSIQKKIGIMETMTAIGLLLGPMIGQALNNLAGGNAALAYQLPFYVLSGIFTLCIFTVKWLPPDVKNKVEIDKVKAIDCMKTGPIFWTFSLMTGSAIANTYINPQYTRHMVSLGLDEGKAGYVISVGAFFYMVFLHLMPHISKRLDKKFIITLGTFISLLGILVQSPETYLGLPLGGDHWYLVTVGQSINGIASAMVILPMIPELIELIVVNEMKIRKVAQPDLKMIRACSDMGSSIFVGGYALGTFIGPFGGSLLYDVFGGGGNSDHDDAVAFRDESRIFVGLVFLIMVLYIIFGKGYLGLVSTAKKLKLCQKKKSQNNEQAIIKRQTLLDQRQTKHVSNKINTSDSNGINNTTFNANSMNQQQQNRDSEKGESQVGESQEDKFKLSEHSDDELLSDNSLCDVLSAGSGGAGEDGDSHNIPAPIIDSTGKENENNTYYFE</sequence>
<dbReference type="InterPro" id="IPR036259">
    <property type="entry name" value="MFS_trans_sf"/>
</dbReference>
<dbReference type="OrthoDB" id="416030at2759"/>
<keyword evidence="3 7" id="KW-0812">Transmembrane</keyword>
<feature type="transmembrane region" description="Helical" evidence="7">
    <location>
        <begin position="206"/>
        <end position="227"/>
    </location>
</feature>
<feature type="transmembrane region" description="Helical" evidence="7">
    <location>
        <begin position="446"/>
        <end position="466"/>
    </location>
</feature>
<feature type="transmembrane region" description="Helical" evidence="7">
    <location>
        <begin position="43"/>
        <end position="64"/>
    </location>
</feature>
<feature type="transmembrane region" description="Helical" evidence="7">
    <location>
        <begin position="316"/>
        <end position="337"/>
    </location>
</feature>
<dbReference type="eggNOG" id="KOG3764">
    <property type="taxonomic scope" value="Eukaryota"/>
</dbReference>
<dbReference type="EMBL" id="GG662441">
    <property type="protein sequence ID" value="EAS04786.1"/>
    <property type="molecule type" value="Genomic_DNA"/>
</dbReference>
<name>I7M428_TETTS</name>
<keyword evidence="2" id="KW-0813">Transport</keyword>
<dbReference type="Pfam" id="PF07690">
    <property type="entry name" value="MFS_1"/>
    <property type="match status" value="1"/>
</dbReference>
<gene>
    <name evidence="8" type="ORF">TTHERM_00467350</name>
</gene>
<feature type="compositionally biased region" description="Basic and acidic residues" evidence="6">
    <location>
        <begin position="547"/>
        <end position="556"/>
    </location>
</feature>
<dbReference type="AlphaFoldDB" id="I7M428"/>
<keyword evidence="5 7" id="KW-0472">Membrane</keyword>
<feature type="transmembrane region" description="Helical" evidence="7">
    <location>
        <begin position="76"/>
        <end position="96"/>
    </location>
</feature>
<feature type="transmembrane region" description="Helical" evidence="7">
    <location>
        <begin position="248"/>
        <end position="268"/>
    </location>
</feature>